<dbReference type="Proteomes" id="UP000568877">
    <property type="component" value="Unassembled WGS sequence"/>
</dbReference>
<reference evidence="2 3" key="1">
    <citation type="journal article" date="2020" name="Front. Microbiol.">
        <title>Single-cell genomics of novel Actinobacteria with the Wood-Ljungdahl pathway discovered in a serpentinizing system.</title>
        <authorList>
            <person name="Merino N."/>
            <person name="Kawai M."/>
            <person name="Boyd E.S."/>
            <person name="Colman D.R."/>
            <person name="McGlynn S.E."/>
            <person name="Nealson K.H."/>
            <person name="Kurokawa K."/>
            <person name="Hongoh Y."/>
        </authorList>
    </citation>
    <scope>NUCLEOTIDE SEQUENCE [LARGE SCALE GENOMIC DNA]</scope>
    <source>
        <strain evidence="2 3">S42</strain>
    </source>
</reference>
<accession>A0A6V8PJU6</accession>
<dbReference type="AlphaFoldDB" id="A0A6V8PJU6"/>
<dbReference type="Pfam" id="PF20797">
    <property type="entry name" value="HepT-like_2"/>
    <property type="match status" value="1"/>
</dbReference>
<dbReference type="InterPro" id="IPR048769">
    <property type="entry name" value="HepT-like_dom"/>
</dbReference>
<protein>
    <recommendedName>
        <fullName evidence="1">HepT-like domain-containing protein</fullName>
    </recommendedName>
</protein>
<evidence type="ECO:0000313" key="2">
    <source>
        <dbReference type="EMBL" id="GFP32553.1"/>
    </source>
</evidence>
<dbReference type="EMBL" id="BLSA01000099">
    <property type="protein sequence ID" value="GFP32553.1"/>
    <property type="molecule type" value="Genomic_DNA"/>
</dbReference>
<comment type="caution">
    <text evidence="2">The sequence shown here is derived from an EMBL/GenBank/DDBJ whole genome shotgun (WGS) entry which is preliminary data.</text>
</comment>
<feature type="domain" description="HepT-like" evidence="1">
    <location>
        <begin position="47"/>
        <end position="153"/>
    </location>
</feature>
<gene>
    <name evidence="2" type="ORF">HKBW3S42_00857</name>
</gene>
<organism evidence="2 3">
    <name type="scientific">Candidatus Hakubella thermalkaliphila</name>
    <dbReference type="NCBI Taxonomy" id="2754717"/>
    <lineage>
        <taxon>Bacteria</taxon>
        <taxon>Bacillati</taxon>
        <taxon>Actinomycetota</taxon>
        <taxon>Actinomycetota incertae sedis</taxon>
        <taxon>Candidatus Hakubellales</taxon>
        <taxon>Candidatus Hakubellaceae</taxon>
        <taxon>Candidatus Hakubella</taxon>
    </lineage>
</organism>
<evidence type="ECO:0000313" key="3">
    <source>
        <dbReference type="Proteomes" id="UP000568877"/>
    </source>
</evidence>
<evidence type="ECO:0000259" key="1">
    <source>
        <dbReference type="Pfam" id="PF20797"/>
    </source>
</evidence>
<name>A0A6V8PJU6_9ACTN</name>
<proteinExistence type="predicted"/>
<sequence>MIERYAVVAARIRQELVELEPLVARAQRAVSSARQRPEDQDLYLDSAALNLHDFYTGLERIFYHIATNVDGSVPVTREWHRELLRQMGMALPQVRPEVLSPETIKALDEYLRFRHVVRNVYAFEFEPERIERLVKQLRQCFDGVRDELLAFAGFLDLLAQEDEQ</sequence>